<sequence length="54" mass="6294">MEAGYSTIDLVMLAIAAFVIWVAMRTPKRESISKEEKLQYKIKRKSRRGHPVPY</sequence>
<keyword evidence="1" id="KW-0812">Transmembrane</keyword>
<name>A0ABR7WT99_9SPHI</name>
<dbReference type="EMBL" id="JACWMY010000006">
    <property type="protein sequence ID" value="MBD1364747.1"/>
    <property type="molecule type" value="Genomic_DNA"/>
</dbReference>
<evidence type="ECO:0000256" key="1">
    <source>
        <dbReference type="SAM" id="Phobius"/>
    </source>
</evidence>
<evidence type="ECO:0000313" key="3">
    <source>
        <dbReference type="Proteomes" id="UP000606600"/>
    </source>
</evidence>
<accession>A0ABR7WT99</accession>
<evidence type="ECO:0000313" key="2">
    <source>
        <dbReference type="EMBL" id="MBD1364747.1"/>
    </source>
</evidence>
<keyword evidence="1" id="KW-1133">Transmembrane helix</keyword>
<feature type="transmembrane region" description="Helical" evidence="1">
    <location>
        <begin position="6"/>
        <end position="24"/>
    </location>
</feature>
<protein>
    <submittedName>
        <fullName evidence="2">Uncharacterized protein</fullName>
    </submittedName>
</protein>
<reference evidence="2 3" key="1">
    <citation type="submission" date="2020-09" db="EMBL/GenBank/DDBJ databases">
        <title>Novel species of Mucilaginibacter isolated from a glacier on the Tibetan Plateau.</title>
        <authorList>
            <person name="Liu Q."/>
            <person name="Xin Y.-H."/>
        </authorList>
    </citation>
    <scope>NUCLEOTIDE SEQUENCE [LARGE SCALE GENOMIC DNA]</scope>
    <source>
        <strain evidence="2 3">ZT4R22</strain>
    </source>
</reference>
<dbReference type="Proteomes" id="UP000606600">
    <property type="component" value="Unassembled WGS sequence"/>
</dbReference>
<organism evidence="2 3">
    <name type="scientific">Mucilaginibacter pankratovii</name>
    <dbReference type="NCBI Taxonomy" id="2772110"/>
    <lineage>
        <taxon>Bacteria</taxon>
        <taxon>Pseudomonadati</taxon>
        <taxon>Bacteroidota</taxon>
        <taxon>Sphingobacteriia</taxon>
        <taxon>Sphingobacteriales</taxon>
        <taxon>Sphingobacteriaceae</taxon>
        <taxon>Mucilaginibacter</taxon>
    </lineage>
</organism>
<dbReference type="RefSeq" id="WP_191189411.1">
    <property type="nucleotide sequence ID" value="NZ_JACWMY010000006.1"/>
</dbReference>
<proteinExistence type="predicted"/>
<comment type="caution">
    <text evidence="2">The sequence shown here is derived from an EMBL/GenBank/DDBJ whole genome shotgun (WGS) entry which is preliminary data.</text>
</comment>
<keyword evidence="3" id="KW-1185">Reference proteome</keyword>
<gene>
    <name evidence="2" type="ORF">IDJ77_13080</name>
</gene>
<keyword evidence="1" id="KW-0472">Membrane</keyword>